<dbReference type="GO" id="GO:0005777">
    <property type="term" value="C:peroxisome"/>
    <property type="evidence" value="ECO:0007669"/>
    <property type="project" value="TreeGrafter"/>
</dbReference>
<evidence type="ECO:0000256" key="2">
    <source>
        <dbReference type="ARBA" id="ARBA00022516"/>
    </source>
</evidence>
<dbReference type="InterPro" id="IPR013120">
    <property type="entry name" value="FAR_NAD-bd"/>
</dbReference>
<reference evidence="7 8" key="1">
    <citation type="submission" date="2015-04" db="EMBL/GenBank/DDBJ databases">
        <authorList>
            <person name="Syromyatnikov M.Y."/>
            <person name="Popov V.N."/>
        </authorList>
    </citation>
    <scope>NUCLEOTIDE SEQUENCE [LARGE SCALE GENOMIC DNA]</scope>
</reference>
<keyword evidence="4" id="KW-0521">NADP</keyword>
<feature type="domain" description="Thioester reductase (TE)" evidence="6">
    <location>
        <begin position="20"/>
        <end position="283"/>
    </location>
</feature>
<accession>A0A1J1IE09</accession>
<dbReference type="Pfam" id="PF03015">
    <property type="entry name" value="Sterile"/>
    <property type="match status" value="1"/>
</dbReference>
<dbReference type="PANTHER" id="PTHR11011:SF24">
    <property type="entry name" value="FATTY ACYL-COA REDUCTASE"/>
    <property type="match status" value="1"/>
</dbReference>
<dbReference type="GO" id="GO:0035336">
    <property type="term" value="P:long-chain fatty-acyl-CoA metabolic process"/>
    <property type="evidence" value="ECO:0007669"/>
    <property type="project" value="TreeGrafter"/>
</dbReference>
<dbReference type="InterPro" id="IPR033640">
    <property type="entry name" value="FAR_C"/>
</dbReference>
<comment type="catalytic activity">
    <reaction evidence="4">
        <text>a long-chain fatty acyl-CoA + 2 NADPH + 2 H(+) = a long-chain primary fatty alcohol + 2 NADP(+) + CoA</text>
        <dbReference type="Rhea" id="RHEA:52716"/>
        <dbReference type="ChEBI" id="CHEBI:15378"/>
        <dbReference type="ChEBI" id="CHEBI:57287"/>
        <dbReference type="ChEBI" id="CHEBI:57783"/>
        <dbReference type="ChEBI" id="CHEBI:58349"/>
        <dbReference type="ChEBI" id="CHEBI:77396"/>
        <dbReference type="ChEBI" id="CHEBI:83139"/>
        <dbReference type="EC" id="1.2.1.84"/>
    </reaction>
</comment>
<keyword evidence="4" id="KW-0560">Oxidoreductase</keyword>
<dbReference type="GO" id="GO:0080019">
    <property type="term" value="F:alcohol-forming very long-chain fatty acyl-CoA reductase activity"/>
    <property type="evidence" value="ECO:0007669"/>
    <property type="project" value="InterPro"/>
</dbReference>
<dbReference type="PANTHER" id="PTHR11011">
    <property type="entry name" value="MALE STERILITY PROTEIN 2-RELATED"/>
    <property type="match status" value="1"/>
</dbReference>
<sequence length="443" mass="50714">MEEIKLKSIEKFYEGAEIFITGGTGFVGKVLIEKLLRSCPNIKTIYLLIRRKKGKNGEERIQELVTNNKLSDFVNKLHAIDGDVMEINLGISNSDREKLKACSVIFHAAASVRFNDPLRKAILLNTRGTRETCKLATELPNLKSFVHVSTAYIEPRNLYVEEKVYPIHANWRTYINYAENVEEEILNFLTPKLTKFAPNTYTFTKHLAEHVCIDYMKEYNLPVIIYRPSIVTASEVEPVPGYLDNLNGPVGLIIAAQLGLYHVSVGNVSFELNMIPVDICVKGMIVASVKNAKQNDEVCEIEVINAASIKHLTVLVLMHAIKTFKQNSLKVIDVTSVTFTSCTAYAWMIRIFRQIIPSVIIDSLLKMTKNEPRLMKIQRLIFDAERNLKYFQYRKFKIPNHNFHDLNLNIPLNERKDFMVNEVSFNQLELMGQVQEVIFLILI</sequence>
<comment type="function">
    <text evidence="4">Catalyzes the reduction of fatty acyl-CoA to fatty alcohols.</text>
</comment>
<evidence type="ECO:0000256" key="4">
    <source>
        <dbReference type="RuleBase" id="RU363097"/>
    </source>
</evidence>
<dbReference type="EC" id="1.2.1.84" evidence="4"/>
<dbReference type="SUPFAM" id="SSF51735">
    <property type="entry name" value="NAD(P)-binding Rossmann-fold domains"/>
    <property type="match status" value="1"/>
</dbReference>
<dbReference type="GO" id="GO:0102965">
    <property type="term" value="F:alcohol-forming long-chain fatty acyl-CoA reductase activity"/>
    <property type="evidence" value="ECO:0007669"/>
    <property type="project" value="UniProtKB-EC"/>
</dbReference>
<evidence type="ECO:0000259" key="5">
    <source>
        <dbReference type="Pfam" id="PF03015"/>
    </source>
</evidence>
<dbReference type="EMBL" id="CVRI01000047">
    <property type="protein sequence ID" value="CRK98511.1"/>
    <property type="molecule type" value="Genomic_DNA"/>
</dbReference>
<comment type="similarity">
    <text evidence="1 4">Belongs to the fatty acyl-CoA reductase family.</text>
</comment>
<dbReference type="InterPro" id="IPR036291">
    <property type="entry name" value="NAD(P)-bd_dom_sf"/>
</dbReference>
<protein>
    <recommendedName>
        <fullName evidence="4">Fatty acyl-CoA reductase</fullName>
        <ecNumber evidence="4">1.2.1.84</ecNumber>
    </recommendedName>
</protein>
<feature type="domain" description="Fatty acyl-CoA reductase C-terminal" evidence="5">
    <location>
        <begin position="354"/>
        <end position="421"/>
    </location>
</feature>
<dbReference type="InterPro" id="IPR026055">
    <property type="entry name" value="FAR"/>
</dbReference>
<evidence type="ECO:0000259" key="6">
    <source>
        <dbReference type="Pfam" id="PF07993"/>
    </source>
</evidence>
<dbReference type="AlphaFoldDB" id="A0A1J1IE09"/>
<organism evidence="7 8">
    <name type="scientific">Clunio marinus</name>
    <dbReference type="NCBI Taxonomy" id="568069"/>
    <lineage>
        <taxon>Eukaryota</taxon>
        <taxon>Metazoa</taxon>
        <taxon>Ecdysozoa</taxon>
        <taxon>Arthropoda</taxon>
        <taxon>Hexapoda</taxon>
        <taxon>Insecta</taxon>
        <taxon>Pterygota</taxon>
        <taxon>Neoptera</taxon>
        <taxon>Endopterygota</taxon>
        <taxon>Diptera</taxon>
        <taxon>Nematocera</taxon>
        <taxon>Chironomoidea</taxon>
        <taxon>Chironomidae</taxon>
        <taxon>Clunio</taxon>
    </lineage>
</organism>
<keyword evidence="8" id="KW-1185">Reference proteome</keyword>
<proteinExistence type="inferred from homology"/>
<name>A0A1J1IE09_9DIPT</name>
<dbReference type="STRING" id="568069.A0A1J1IE09"/>
<dbReference type="OrthoDB" id="7789348at2759"/>
<keyword evidence="2 4" id="KW-0444">Lipid biosynthesis</keyword>
<dbReference type="CDD" id="cd05236">
    <property type="entry name" value="FAR-N_SDR_e"/>
    <property type="match status" value="1"/>
</dbReference>
<dbReference type="Gene3D" id="3.40.50.720">
    <property type="entry name" value="NAD(P)-binding Rossmann-like Domain"/>
    <property type="match status" value="1"/>
</dbReference>
<dbReference type="Pfam" id="PF07993">
    <property type="entry name" value="NAD_binding_4"/>
    <property type="match status" value="1"/>
</dbReference>
<evidence type="ECO:0000256" key="1">
    <source>
        <dbReference type="ARBA" id="ARBA00005928"/>
    </source>
</evidence>
<keyword evidence="3 4" id="KW-0443">Lipid metabolism</keyword>
<evidence type="ECO:0000256" key="3">
    <source>
        <dbReference type="ARBA" id="ARBA00023098"/>
    </source>
</evidence>
<gene>
    <name evidence="7" type="ORF">CLUMA_CG011867</name>
</gene>
<dbReference type="Proteomes" id="UP000183832">
    <property type="component" value="Unassembled WGS sequence"/>
</dbReference>
<evidence type="ECO:0000313" key="8">
    <source>
        <dbReference type="Proteomes" id="UP000183832"/>
    </source>
</evidence>
<evidence type="ECO:0000313" key="7">
    <source>
        <dbReference type="EMBL" id="CRK98511.1"/>
    </source>
</evidence>